<gene>
    <name evidence="5" type="ORF">J2T57_000415</name>
</gene>
<dbReference type="EC" id="2.3.1.180" evidence="5"/>
<dbReference type="Gene3D" id="3.40.47.10">
    <property type="match status" value="1"/>
</dbReference>
<dbReference type="RefSeq" id="WP_253473486.1">
    <property type="nucleotide sequence ID" value="NZ_JALJXV010000001.1"/>
</dbReference>
<evidence type="ECO:0000259" key="4">
    <source>
        <dbReference type="Pfam" id="PF08545"/>
    </source>
</evidence>
<sequence>MAGSMVCARITAVAHYVPERRVSNADLRRHFTALGEPDVIDKFEASSGILQRWYAPDDWATSDLALPAAREALQRAGKTAADLDLIIVGTDSPDYITPSTSVVLQHKLGAAQAGTFDVGCACASFPTAIAAAAGLISSSPSIRTVLVIGAYMMQRLADHDDPMVFFYGDGAGAAVIEAADSPGYLGAAFLADGSYAQSWGIFSGGTREPASAASVAAGRTQVRLVHRYPPEINDEGWPRLFQQLASRCGFGIDQVDGVIFTQVRRETIEKAAATIGLPQHKAHMIMDRYGYTGSACIPMALSDALDQGRVGPGDLVVLIGSGVGFNQAAVAVRL</sequence>
<dbReference type="CDD" id="cd00830">
    <property type="entry name" value="KAS_III"/>
    <property type="match status" value="1"/>
</dbReference>
<dbReference type="GO" id="GO:0006633">
    <property type="term" value="P:fatty acid biosynthetic process"/>
    <property type="evidence" value="ECO:0007669"/>
    <property type="project" value="InterPro"/>
</dbReference>
<dbReference type="InterPro" id="IPR016039">
    <property type="entry name" value="Thiolase-like"/>
</dbReference>
<keyword evidence="6" id="KW-1185">Reference proteome</keyword>
<dbReference type="GO" id="GO:0044550">
    <property type="term" value="P:secondary metabolite biosynthetic process"/>
    <property type="evidence" value="ECO:0007669"/>
    <property type="project" value="TreeGrafter"/>
</dbReference>
<evidence type="ECO:0000259" key="3">
    <source>
        <dbReference type="Pfam" id="PF08541"/>
    </source>
</evidence>
<feature type="domain" description="Beta-ketoacyl-[acyl-carrier-protein] synthase III N-terminal" evidence="4">
    <location>
        <begin position="116"/>
        <end position="193"/>
    </location>
</feature>
<dbReference type="SUPFAM" id="SSF53901">
    <property type="entry name" value="Thiolase-like"/>
    <property type="match status" value="1"/>
</dbReference>
<evidence type="ECO:0000313" key="6">
    <source>
        <dbReference type="Proteomes" id="UP001205843"/>
    </source>
</evidence>
<organism evidence="5 6">
    <name type="scientific">Natronocella acetinitrilica</name>
    <dbReference type="NCBI Taxonomy" id="414046"/>
    <lineage>
        <taxon>Bacteria</taxon>
        <taxon>Pseudomonadati</taxon>
        <taxon>Pseudomonadota</taxon>
        <taxon>Gammaproteobacteria</taxon>
        <taxon>Chromatiales</taxon>
        <taxon>Ectothiorhodospiraceae</taxon>
        <taxon>Natronocella</taxon>
    </lineage>
</organism>
<dbReference type="InterPro" id="IPR013751">
    <property type="entry name" value="ACP_syn_III_N"/>
</dbReference>
<dbReference type="GO" id="GO:0033818">
    <property type="term" value="F:beta-ketoacyl-acyl-carrier-protein synthase III activity"/>
    <property type="evidence" value="ECO:0007669"/>
    <property type="project" value="UniProtKB-EC"/>
</dbReference>
<evidence type="ECO:0000313" key="5">
    <source>
        <dbReference type="EMBL" id="MCP1673323.1"/>
    </source>
</evidence>
<dbReference type="InterPro" id="IPR013747">
    <property type="entry name" value="ACP_syn_III_C"/>
</dbReference>
<dbReference type="PANTHER" id="PTHR34069:SF2">
    <property type="entry name" value="BETA-KETOACYL-[ACYL-CARRIER-PROTEIN] SYNTHASE III"/>
    <property type="match status" value="1"/>
</dbReference>
<reference evidence="5" key="1">
    <citation type="submission" date="2022-03" db="EMBL/GenBank/DDBJ databases">
        <title>Genomic Encyclopedia of Type Strains, Phase III (KMG-III): the genomes of soil and plant-associated and newly described type strains.</title>
        <authorList>
            <person name="Whitman W."/>
        </authorList>
    </citation>
    <scope>NUCLEOTIDE SEQUENCE</scope>
    <source>
        <strain evidence="5">ANL 6-2</strain>
    </source>
</reference>
<protein>
    <submittedName>
        <fullName evidence="5">3-oxoacyl-[acyl-carrier-protein] synthase-3</fullName>
        <ecNumber evidence="5">2.3.1.180</ecNumber>
    </submittedName>
</protein>
<dbReference type="GO" id="GO:0004315">
    <property type="term" value="F:3-oxoacyl-[acyl-carrier-protein] synthase activity"/>
    <property type="evidence" value="ECO:0007669"/>
    <property type="project" value="InterPro"/>
</dbReference>
<comment type="caution">
    <text evidence="5">The sequence shown here is derived from an EMBL/GenBank/DDBJ whole genome shotgun (WGS) entry which is preliminary data.</text>
</comment>
<dbReference type="Proteomes" id="UP001205843">
    <property type="component" value="Unassembled WGS sequence"/>
</dbReference>
<dbReference type="Pfam" id="PF08541">
    <property type="entry name" value="ACP_syn_III_C"/>
    <property type="match status" value="1"/>
</dbReference>
<accession>A0AAE3KB97</accession>
<dbReference type="EMBL" id="JALJXV010000001">
    <property type="protein sequence ID" value="MCP1673323.1"/>
    <property type="molecule type" value="Genomic_DNA"/>
</dbReference>
<dbReference type="AlphaFoldDB" id="A0AAE3KB97"/>
<proteinExistence type="predicted"/>
<keyword evidence="2 5" id="KW-0012">Acyltransferase</keyword>
<feature type="domain" description="Beta-ketoacyl-[acyl-carrier-protein] synthase III C-terminal" evidence="3">
    <location>
        <begin position="247"/>
        <end position="333"/>
    </location>
</feature>
<keyword evidence="1 5" id="KW-0808">Transferase</keyword>
<evidence type="ECO:0000256" key="1">
    <source>
        <dbReference type="ARBA" id="ARBA00022679"/>
    </source>
</evidence>
<evidence type="ECO:0000256" key="2">
    <source>
        <dbReference type="ARBA" id="ARBA00023315"/>
    </source>
</evidence>
<dbReference type="Pfam" id="PF08545">
    <property type="entry name" value="ACP_syn_III"/>
    <property type="match status" value="1"/>
</dbReference>
<dbReference type="PANTHER" id="PTHR34069">
    <property type="entry name" value="3-OXOACYL-[ACYL-CARRIER-PROTEIN] SYNTHASE 3"/>
    <property type="match status" value="1"/>
</dbReference>
<name>A0AAE3KB97_9GAMM</name>